<comment type="caution">
    <text evidence="1">The sequence shown here is derived from an EMBL/GenBank/DDBJ whole genome shotgun (WGS) entry which is preliminary data.</text>
</comment>
<dbReference type="Proteomes" id="UP000674084">
    <property type="component" value="Unassembled WGS sequence"/>
</dbReference>
<proteinExistence type="predicted"/>
<evidence type="ECO:0000313" key="2">
    <source>
        <dbReference type="Proteomes" id="UP000674084"/>
    </source>
</evidence>
<dbReference type="EMBL" id="JAGPXE010000006">
    <property type="protein sequence ID" value="MBQ0925605.1"/>
    <property type="molecule type" value="Genomic_DNA"/>
</dbReference>
<gene>
    <name evidence="1" type="ORF">KBO27_16745</name>
</gene>
<accession>A0ABS5DH86</accession>
<evidence type="ECO:0000313" key="1">
    <source>
        <dbReference type="EMBL" id="MBQ0925605.1"/>
    </source>
</evidence>
<reference evidence="1 2" key="1">
    <citation type="submission" date="2021-04" db="EMBL/GenBank/DDBJ databases">
        <title>Whole-genome sequencing of Saccharopolyspora endophytica KCTC 19397.</title>
        <authorList>
            <person name="Ay H."/>
            <person name="Saygin H."/>
            <person name="Sahin N."/>
        </authorList>
    </citation>
    <scope>NUCLEOTIDE SEQUENCE [LARGE SCALE GENOMIC DNA]</scope>
    <source>
        <strain evidence="1 2">KCTC 19397</strain>
    </source>
</reference>
<organism evidence="1 2">
    <name type="scientific">Saccharopolyspora endophytica</name>
    <dbReference type="NCBI Taxonomy" id="543886"/>
    <lineage>
        <taxon>Bacteria</taxon>
        <taxon>Bacillati</taxon>
        <taxon>Actinomycetota</taxon>
        <taxon>Actinomycetes</taxon>
        <taxon>Pseudonocardiales</taxon>
        <taxon>Pseudonocardiaceae</taxon>
        <taxon>Saccharopolyspora</taxon>
    </lineage>
</organism>
<name>A0ABS5DH86_9PSEU</name>
<keyword evidence="2" id="KW-1185">Reference proteome</keyword>
<dbReference type="RefSeq" id="WP_210970921.1">
    <property type="nucleotide sequence ID" value="NZ_JAGPXE010000006.1"/>
</dbReference>
<sequence length="136" mass="13124">MGQETLALIEGANKISAARGQLDNGKDEDIEVDGKANIVPANGNGIAFGRTPGEVLNIVYLTPGAATKGGFFPSGVNGELNSAGGADTGGGGTADEGSNGAVIGAGAGLLAAGAGAAAYAAHQRSAGDEETTPQQQ</sequence>
<protein>
    <submittedName>
        <fullName evidence="1">Uncharacterized protein</fullName>
    </submittedName>
</protein>